<dbReference type="EMBL" id="BAAADD010000001">
    <property type="protein sequence ID" value="GAA0557779.1"/>
    <property type="molecule type" value="Genomic_DNA"/>
</dbReference>
<feature type="compositionally biased region" description="Basic and acidic residues" evidence="1">
    <location>
        <begin position="24"/>
        <end position="36"/>
    </location>
</feature>
<feature type="region of interest" description="Disordered" evidence="1">
    <location>
        <begin position="16"/>
        <end position="36"/>
    </location>
</feature>
<comment type="caution">
    <text evidence="2">The sequence shown here is derived from an EMBL/GenBank/DDBJ whole genome shotgun (WGS) entry which is preliminary data.</text>
</comment>
<sequence length="109" mass="12199">MVDSIGSFNAVNYAASTGLNRPATKSDTDLVGAETKKPNAAETFKKYMAKSPMERMIENWLKAHKLDEEKLKAMSPEEREGIMKQMHAEIEQNLKNQTEKKGDLVDVVA</sequence>
<gene>
    <name evidence="2" type="ORF">GCM10008942_02810</name>
</gene>
<evidence type="ECO:0000256" key="1">
    <source>
        <dbReference type="SAM" id="MobiDB-lite"/>
    </source>
</evidence>
<accession>A0ABN1E395</accession>
<dbReference type="Proteomes" id="UP001499951">
    <property type="component" value="Unassembled WGS sequence"/>
</dbReference>
<evidence type="ECO:0000313" key="3">
    <source>
        <dbReference type="Proteomes" id="UP001499951"/>
    </source>
</evidence>
<dbReference type="RefSeq" id="WP_166930740.1">
    <property type="nucleotide sequence ID" value="NZ_BAAADD010000001.1"/>
</dbReference>
<reference evidence="2 3" key="1">
    <citation type="journal article" date="2019" name="Int. J. Syst. Evol. Microbiol.">
        <title>The Global Catalogue of Microorganisms (GCM) 10K type strain sequencing project: providing services to taxonomists for standard genome sequencing and annotation.</title>
        <authorList>
            <consortium name="The Broad Institute Genomics Platform"/>
            <consortium name="The Broad Institute Genome Sequencing Center for Infectious Disease"/>
            <person name="Wu L."/>
            <person name="Ma J."/>
        </authorList>
    </citation>
    <scope>NUCLEOTIDE SEQUENCE [LARGE SCALE GENOMIC DNA]</scope>
    <source>
        <strain evidence="2 3">JCM 15089</strain>
    </source>
</reference>
<proteinExistence type="predicted"/>
<organism evidence="2 3">
    <name type="scientific">Rhizomicrobium electricum</name>
    <dbReference type="NCBI Taxonomy" id="480070"/>
    <lineage>
        <taxon>Bacteria</taxon>
        <taxon>Pseudomonadati</taxon>
        <taxon>Pseudomonadota</taxon>
        <taxon>Alphaproteobacteria</taxon>
        <taxon>Micropepsales</taxon>
        <taxon>Micropepsaceae</taxon>
        <taxon>Rhizomicrobium</taxon>
    </lineage>
</organism>
<name>A0ABN1E395_9PROT</name>
<protein>
    <submittedName>
        <fullName evidence="2">Uncharacterized protein</fullName>
    </submittedName>
</protein>
<evidence type="ECO:0000313" key="2">
    <source>
        <dbReference type="EMBL" id="GAA0557779.1"/>
    </source>
</evidence>
<keyword evidence="3" id="KW-1185">Reference proteome</keyword>